<evidence type="ECO:0000313" key="3">
    <source>
        <dbReference type="EMBL" id="MBS2099763.1"/>
    </source>
</evidence>
<keyword evidence="4" id="KW-1185">Reference proteome</keyword>
<dbReference type="RefSeq" id="WP_212217006.1">
    <property type="nucleotide sequence ID" value="NZ_JAGUCO010000014.1"/>
</dbReference>
<keyword evidence="1" id="KW-0175">Coiled coil</keyword>
<dbReference type="EMBL" id="JAGUCO010000014">
    <property type="protein sequence ID" value="MBS2099763.1"/>
    <property type="molecule type" value="Genomic_DNA"/>
</dbReference>
<gene>
    <name evidence="3" type="ORF">KEM10_15845</name>
</gene>
<evidence type="ECO:0008006" key="5">
    <source>
        <dbReference type="Google" id="ProtNLM"/>
    </source>
</evidence>
<accession>A0ABS5JY41</accession>
<evidence type="ECO:0000256" key="1">
    <source>
        <dbReference type="SAM" id="Coils"/>
    </source>
</evidence>
<reference evidence="3 4" key="1">
    <citation type="journal article" date="2015" name="Int. J. Syst. Evol. Microbiol.">
        <title>Carboxylicivirga linearis sp. nov., isolated from a sea cucumber culture pond.</title>
        <authorList>
            <person name="Wang F.Q."/>
            <person name="Zhou Y.X."/>
            <person name="Lin X.Z."/>
            <person name="Chen G.J."/>
            <person name="Du Z.J."/>
        </authorList>
    </citation>
    <scope>NUCLEOTIDE SEQUENCE [LARGE SCALE GENOMIC DNA]</scope>
    <source>
        <strain evidence="3 4">FB218</strain>
    </source>
</reference>
<evidence type="ECO:0000256" key="2">
    <source>
        <dbReference type="SAM" id="Phobius"/>
    </source>
</evidence>
<name>A0ABS5JY41_9BACT</name>
<sequence length="684" mass="79327">MNTKRIVTYSLLAHINNTGTLSKGLIEVFVPLAKRALAELNKKGIFKGKSIREIQKKIACLYGLEIPAPVLKNILYKISEEVNEESNVKFTLYQDGAFALQNYVFTEFDAIVAQKEKEVDDIEKLFREFCKTSEIAKEDYSSIFSFLEKNKIQISKYISETTNGNGKDYSIEAQFIEFFRNVPPVFEKLKDLYLGTIISSYIEYSSPQMKTPVELLFDTNFLVSLLDLNTEESTNSCRTLVSLAKQHGYKLTVLKDTIDETERLLRRRSEHFNAHYLTKKINPEDIYNACDRRNLTKTDLEHIADTLQETLVKEYGIYIIPHTDKYRNKAKFSKEFASLKEYRNNEAAALHDATALYYVRDKRNDEKIKSFDRVPCWFVNNAVNYVFHDASESERKYKNGHQPEIIKADVLLNILWLANPNQQCNANIAHTGLACLVSSSLIESMPKNSIIKELDDNINKYANEDLTPEQVVRVAKRIANKQVNDLDQLNSLAKDDKEAFVKRLQKEAEKQKQIEIKRNEQVNDILNEFEKETKRLSEQNNSAEVLNAENEALKTNVSDLSVKLKELQNKERIRENEIRQKKREELIDNHLKKWRRKSWIELVVCLIFLIAPLVVILWLSQWDIESAQLKFQEYQSNFIIGAGITLLSIIFNAVVIRTLFNKYRNHSNINAFKTTIPIPEELKE</sequence>
<protein>
    <recommendedName>
        <fullName evidence="5">PIN like domain-containing protein</fullName>
    </recommendedName>
</protein>
<keyword evidence="2" id="KW-1133">Transmembrane helix</keyword>
<feature type="transmembrane region" description="Helical" evidence="2">
    <location>
        <begin position="639"/>
        <end position="660"/>
    </location>
</feature>
<evidence type="ECO:0000313" key="4">
    <source>
        <dbReference type="Proteomes" id="UP000708576"/>
    </source>
</evidence>
<dbReference type="Proteomes" id="UP000708576">
    <property type="component" value="Unassembled WGS sequence"/>
</dbReference>
<organism evidence="3 4">
    <name type="scientific">Carboxylicivirga linearis</name>
    <dbReference type="NCBI Taxonomy" id="1628157"/>
    <lineage>
        <taxon>Bacteria</taxon>
        <taxon>Pseudomonadati</taxon>
        <taxon>Bacteroidota</taxon>
        <taxon>Bacteroidia</taxon>
        <taxon>Marinilabiliales</taxon>
        <taxon>Marinilabiliaceae</taxon>
        <taxon>Carboxylicivirga</taxon>
    </lineage>
</organism>
<keyword evidence="2" id="KW-0472">Membrane</keyword>
<proteinExistence type="predicted"/>
<comment type="caution">
    <text evidence="3">The sequence shown here is derived from an EMBL/GenBank/DDBJ whole genome shotgun (WGS) entry which is preliminary data.</text>
</comment>
<feature type="coiled-coil region" evidence="1">
    <location>
        <begin position="519"/>
        <end position="584"/>
    </location>
</feature>
<feature type="transmembrane region" description="Helical" evidence="2">
    <location>
        <begin position="599"/>
        <end position="619"/>
    </location>
</feature>
<keyword evidence="2" id="KW-0812">Transmembrane</keyword>